<keyword evidence="1" id="KW-0443">Lipid metabolism</keyword>
<sequence length="49" mass="5168">GWVDNYNGPSGLVVATGKGMLRTMLGSNNAIADIVPVDVCVNMMICIAW</sequence>
<comment type="caution">
    <text evidence="4">The sequence shown here is derived from an EMBL/GenBank/DDBJ whole genome shotgun (WGS) entry which is preliminary data.</text>
</comment>
<keyword evidence="1" id="KW-0521">NADP</keyword>
<dbReference type="EC" id="1.2.1.84" evidence="1"/>
<dbReference type="GO" id="GO:0005777">
    <property type="term" value="C:peroxisome"/>
    <property type="evidence" value="ECO:0007669"/>
    <property type="project" value="TreeGrafter"/>
</dbReference>
<evidence type="ECO:0000259" key="2">
    <source>
        <dbReference type="Pfam" id="PF07993"/>
    </source>
</evidence>
<protein>
    <recommendedName>
        <fullName evidence="1">Fatty acyl-CoA reductase</fullName>
        <ecNumber evidence="1">1.2.1.84</ecNumber>
    </recommendedName>
</protein>
<gene>
    <name evidence="3" type="ORF">BYL167_LOCUS28138</name>
    <name evidence="4" type="ORF">BYL167_LOCUS28144</name>
    <name evidence="5" type="ORF">GIL414_LOCUS31981</name>
    <name evidence="6" type="ORF">GIL414_LOCUS32014</name>
</gene>
<evidence type="ECO:0000313" key="3">
    <source>
        <dbReference type="EMBL" id="CAF4317216.1"/>
    </source>
</evidence>
<evidence type="ECO:0000313" key="5">
    <source>
        <dbReference type="EMBL" id="CAF4441362.1"/>
    </source>
</evidence>
<comment type="function">
    <text evidence="1">Catalyzes the reduction of fatty acyl-CoA to fatty alcohols.</text>
</comment>
<dbReference type="InterPro" id="IPR026055">
    <property type="entry name" value="FAR"/>
</dbReference>
<dbReference type="Proteomes" id="UP000681720">
    <property type="component" value="Unassembled WGS sequence"/>
</dbReference>
<dbReference type="AlphaFoldDB" id="A0A8S2U2H4"/>
<keyword evidence="1" id="KW-0444">Lipid biosynthesis</keyword>
<evidence type="ECO:0000313" key="4">
    <source>
        <dbReference type="EMBL" id="CAF4317352.1"/>
    </source>
</evidence>
<dbReference type="PANTHER" id="PTHR11011">
    <property type="entry name" value="MALE STERILITY PROTEIN 2-RELATED"/>
    <property type="match status" value="1"/>
</dbReference>
<feature type="non-terminal residue" evidence="4">
    <location>
        <position position="1"/>
    </location>
</feature>
<dbReference type="EMBL" id="CAJOBJ010066570">
    <property type="protein sequence ID" value="CAF4441362.1"/>
    <property type="molecule type" value="Genomic_DNA"/>
</dbReference>
<dbReference type="PANTHER" id="PTHR11011:SF45">
    <property type="entry name" value="FATTY ACYL-COA REDUCTASE CG8306-RELATED"/>
    <property type="match status" value="1"/>
</dbReference>
<reference evidence="4" key="1">
    <citation type="submission" date="2021-02" db="EMBL/GenBank/DDBJ databases">
        <authorList>
            <person name="Nowell W R."/>
        </authorList>
    </citation>
    <scope>NUCLEOTIDE SEQUENCE</scope>
</reference>
<name>A0A8S2U2H4_9BILA</name>
<dbReference type="InterPro" id="IPR013120">
    <property type="entry name" value="FAR_NAD-bd"/>
</dbReference>
<dbReference type="GO" id="GO:0102965">
    <property type="term" value="F:alcohol-forming long-chain fatty acyl-CoA reductase activity"/>
    <property type="evidence" value="ECO:0007669"/>
    <property type="project" value="UniProtKB-EC"/>
</dbReference>
<evidence type="ECO:0000313" key="7">
    <source>
        <dbReference type="Proteomes" id="UP000681967"/>
    </source>
</evidence>
<dbReference type="EMBL" id="CAJOBH010038786">
    <property type="protein sequence ID" value="CAF4317216.1"/>
    <property type="molecule type" value="Genomic_DNA"/>
</dbReference>
<comment type="catalytic activity">
    <reaction evidence="1">
        <text>a long-chain fatty acyl-CoA + 2 NADPH + 2 H(+) = a long-chain primary fatty alcohol + 2 NADP(+) + CoA</text>
        <dbReference type="Rhea" id="RHEA:52716"/>
        <dbReference type="ChEBI" id="CHEBI:15378"/>
        <dbReference type="ChEBI" id="CHEBI:57287"/>
        <dbReference type="ChEBI" id="CHEBI:57783"/>
        <dbReference type="ChEBI" id="CHEBI:58349"/>
        <dbReference type="ChEBI" id="CHEBI:77396"/>
        <dbReference type="ChEBI" id="CHEBI:83139"/>
        <dbReference type="EC" id="1.2.1.84"/>
    </reaction>
</comment>
<dbReference type="Pfam" id="PF07993">
    <property type="entry name" value="NAD_binding_4"/>
    <property type="match status" value="1"/>
</dbReference>
<dbReference type="GO" id="GO:0080019">
    <property type="term" value="F:alcohol-forming very long-chain fatty acyl-CoA reductase activity"/>
    <property type="evidence" value="ECO:0007669"/>
    <property type="project" value="InterPro"/>
</dbReference>
<dbReference type="EMBL" id="CAJOBJ010066679">
    <property type="protein sequence ID" value="CAF4441932.1"/>
    <property type="molecule type" value="Genomic_DNA"/>
</dbReference>
<feature type="non-terminal residue" evidence="4">
    <location>
        <position position="49"/>
    </location>
</feature>
<comment type="similarity">
    <text evidence="1">Belongs to the fatty acyl-CoA reductase family.</text>
</comment>
<proteinExistence type="inferred from homology"/>
<organism evidence="4 7">
    <name type="scientific">Rotaria magnacalcarata</name>
    <dbReference type="NCBI Taxonomy" id="392030"/>
    <lineage>
        <taxon>Eukaryota</taxon>
        <taxon>Metazoa</taxon>
        <taxon>Spiralia</taxon>
        <taxon>Gnathifera</taxon>
        <taxon>Rotifera</taxon>
        <taxon>Eurotatoria</taxon>
        <taxon>Bdelloidea</taxon>
        <taxon>Philodinida</taxon>
        <taxon>Philodinidae</taxon>
        <taxon>Rotaria</taxon>
    </lineage>
</organism>
<feature type="domain" description="Thioester reductase (TE)" evidence="2">
    <location>
        <begin position="1"/>
        <end position="44"/>
    </location>
</feature>
<dbReference type="Proteomes" id="UP000681967">
    <property type="component" value="Unassembled WGS sequence"/>
</dbReference>
<evidence type="ECO:0000313" key="6">
    <source>
        <dbReference type="EMBL" id="CAF4441932.1"/>
    </source>
</evidence>
<dbReference type="EMBL" id="CAJOBH010038800">
    <property type="protein sequence ID" value="CAF4317352.1"/>
    <property type="molecule type" value="Genomic_DNA"/>
</dbReference>
<accession>A0A8S2U2H4</accession>
<dbReference type="GO" id="GO:0035336">
    <property type="term" value="P:long-chain fatty-acyl-CoA metabolic process"/>
    <property type="evidence" value="ECO:0007669"/>
    <property type="project" value="TreeGrafter"/>
</dbReference>
<keyword evidence="1" id="KW-0560">Oxidoreductase</keyword>
<evidence type="ECO:0000256" key="1">
    <source>
        <dbReference type="RuleBase" id="RU363097"/>
    </source>
</evidence>